<evidence type="ECO:0000259" key="5">
    <source>
        <dbReference type="PROSITE" id="PS01124"/>
    </source>
</evidence>
<dbReference type="SMART" id="SM00342">
    <property type="entry name" value="HTH_ARAC"/>
    <property type="match status" value="1"/>
</dbReference>
<evidence type="ECO:0000256" key="4">
    <source>
        <dbReference type="SAM" id="MobiDB-lite"/>
    </source>
</evidence>
<dbReference type="GO" id="GO:0005829">
    <property type="term" value="C:cytosol"/>
    <property type="evidence" value="ECO:0007669"/>
    <property type="project" value="TreeGrafter"/>
</dbReference>
<accession>A0A8J3I6Q0</accession>
<dbReference type="PANTHER" id="PTHR47894">
    <property type="entry name" value="HTH-TYPE TRANSCRIPTIONAL REGULATOR GADX"/>
    <property type="match status" value="1"/>
</dbReference>
<dbReference type="AlphaFoldDB" id="A0A8J3I6Q0"/>
<keyword evidence="3" id="KW-0804">Transcription</keyword>
<proteinExistence type="predicted"/>
<evidence type="ECO:0000313" key="6">
    <source>
        <dbReference type="EMBL" id="GHO51362.1"/>
    </source>
</evidence>
<dbReference type="PROSITE" id="PS01124">
    <property type="entry name" value="HTH_ARAC_FAMILY_2"/>
    <property type="match status" value="1"/>
</dbReference>
<keyword evidence="7" id="KW-1185">Reference proteome</keyword>
<dbReference type="InterPro" id="IPR018060">
    <property type="entry name" value="HTH_AraC"/>
</dbReference>
<dbReference type="SUPFAM" id="SSF46689">
    <property type="entry name" value="Homeodomain-like"/>
    <property type="match status" value="1"/>
</dbReference>
<name>A0A8J3I6Q0_9CHLR</name>
<gene>
    <name evidence="6" type="ORF">KSX_95250</name>
</gene>
<dbReference type="PANTHER" id="PTHR47894:SF1">
    <property type="entry name" value="HTH-TYPE TRANSCRIPTIONAL REGULATOR VQSM"/>
    <property type="match status" value="1"/>
</dbReference>
<dbReference type="Pfam" id="PF12833">
    <property type="entry name" value="HTH_18"/>
    <property type="match status" value="1"/>
</dbReference>
<evidence type="ECO:0000256" key="1">
    <source>
        <dbReference type="ARBA" id="ARBA00023015"/>
    </source>
</evidence>
<dbReference type="InterPro" id="IPR032687">
    <property type="entry name" value="AraC-type_N"/>
</dbReference>
<organism evidence="6 7">
    <name type="scientific">Ktedonospora formicarum</name>
    <dbReference type="NCBI Taxonomy" id="2778364"/>
    <lineage>
        <taxon>Bacteria</taxon>
        <taxon>Bacillati</taxon>
        <taxon>Chloroflexota</taxon>
        <taxon>Ktedonobacteria</taxon>
        <taxon>Ktedonobacterales</taxon>
        <taxon>Ktedonobacteraceae</taxon>
        <taxon>Ktedonospora</taxon>
    </lineage>
</organism>
<feature type="region of interest" description="Disordered" evidence="4">
    <location>
        <begin position="327"/>
        <end position="348"/>
    </location>
</feature>
<keyword evidence="2" id="KW-0238">DNA-binding</keyword>
<protein>
    <submittedName>
        <fullName evidence="6">AraC family transcriptional regulator</fullName>
    </submittedName>
</protein>
<reference evidence="6" key="1">
    <citation type="submission" date="2020-10" db="EMBL/GenBank/DDBJ databases">
        <title>Taxonomic study of unclassified bacteria belonging to the class Ktedonobacteria.</title>
        <authorList>
            <person name="Yabe S."/>
            <person name="Wang C.M."/>
            <person name="Zheng Y."/>
            <person name="Sakai Y."/>
            <person name="Cavaletti L."/>
            <person name="Monciardini P."/>
            <person name="Donadio S."/>
        </authorList>
    </citation>
    <scope>NUCLEOTIDE SEQUENCE</scope>
    <source>
        <strain evidence="6">SOSP1-1</strain>
    </source>
</reference>
<comment type="caution">
    <text evidence="6">The sequence shown here is derived from an EMBL/GenBank/DDBJ whole genome shotgun (WGS) entry which is preliminary data.</text>
</comment>
<dbReference type="GO" id="GO:0000976">
    <property type="term" value="F:transcription cis-regulatory region binding"/>
    <property type="evidence" value="ECO:0007669"/>
    <property type="project" value="TreeGrafter"/>
</dbReference>
<dbReference type="Gene3D" id="1.10.10.60">
    <property type="entry name" value="Homeodomain-like"/>
    <property type="match status" value="1"/>
</dbReference>
<dbReference type="Proteomes" id="UP000612362">
    <property type="component" value="Unassembled WGS sequence"/>
</dbReference>
<dbReference type="InterPro" id="IPR009057">
    <property type="entry name" value="Homeodomain-like_sf"/>
</dbReference>
<keyword evidence="1" id="KW-0805">Transcription regulation</keyword>
<feature type="domain" description="HTH araC/xylS-type" evidence="5">
    <location>
        <begin position="231"/>
        <end position="329"/>
    </location>
</feature>
<evidence type="ECO:0000256" key="3">
    <source>
        <dbReference type="ARBA" id="ARBA00023163"/>
    </source>
</evidence>
<sequence length="348" mass="38617">MKQATRFSVQPGWKLLIRDMGVNPALVLRLAGLPADLFARKDASLSPADYFRLWQGLEQAAGTDVWPLKMGQVLSVEAFDPPIFASLCSANLNTAFQRLSQFKQLIGPLTLAVEITPHQTCAMLDCYGNSEPIPRSLGAAELVFLTQLARVGTRKHMVPLWVELVQLPDQKGPYQEYFGVPLAKGSANRIAFSANDARQPFLTENTAMWDFFEAGLKEKLSDLDTQASMKERVRSALREMLPGGQSSIEEAADRLAMSKRSLQRRLSEESSSYQEVLNITRRELAHYYLSRSSASLGEIAYLLGFQDGNSFLRAFRGWTGQTPGEYRTSLIKGSHPRPVRGLASGVQS</sequence>
<evidence type="ECO:0000256" key="2">
    <source>
        <dbReference type="ARBA" id="ARBA00023125"/>
    </source>
</evidence>
<evidence type="ECO:0000313" key="7">
    <source>
        <dbReference type="Proteomes" id="UP000612362"/>
    </source>
</evidence>
<dbReference type="EMBL" id="BNJF01000011">
    <property type="protein sequence ID" value="GHO51362.1"/>
    <property type="molecule type" value="Genomic_DNA"/>
</dbReference>
<dbReference type="GO" id="GO:0003700">
    <property type="term" value="F:DNA-binding transcription factor activity"/>
    <property type="evidence" value="ECO:0007669"/>
    <property type="project" value="InterPro"/>
</dbReference>
<dbReference type="Pfam" id="PF12625">
    <property type="entry name" value="Arabinose_bd"/>
    <property type="match status" value="1"/>
</dbReference>